<protein>
    <submittedName>
        <fullName evidence="3">Uncharacterized protein</fullName>
    </submittedName>
</protein>
<evidence type="ECO:0000313" key="3">
    <source>
        <dbReference type="EMBL" id="KAL3072729.1"/>
    </source>
</evidence>
<dbReference type="InterPro" id="IPR015943">
    <property type="entry name" value="WD40/YVTN_repeat-like_dom_sf"/>
</dbReference>
<dbReference type="Gene3D" id="2.130.10.10">
    <property type="entry name" value="YVTN repeat-like/Quinoprotein amine dehydrogenase"/>
    <property type="match status" value="1"/>
</dbReference>
<dbReference type="SUPFAM" id="SSF50978">
    <property type="entry name" value="WD40 repeat-like"/>
    <property type="match status" value="1"/>
</dbReference>
<dbReference type="EMBL" id="JBICCN010000373">
    <property type="protein sequence ID" value="KAL3072729.1"/>
    <property type="molecule type" value="Genomic_DNA"/>
</dbReference>
<name>A0ABD2HYA1_HETSC</name>
<evidence type="ECO:0000313" key="4">
    <source>
        <dbReference type="Proteomes" id="UP001620645"/>
    </source>
</evidence>
<keyword evidence="1" id="KW-0175">Coiled coil</keyword>
<dbReference type="InterPro" id="IPR036322">
    <property type="entry name" value="WD40_repeat_dom_sf"/>
</dbReference>
<proteinExistence type="predicted"/>
<evidence type="ECO:0000256" key="2">
    <source>
        <dbReference type="SAM" id="MobiDB-lite"/>
    </source>
</evidence>
<accession>A0ABD2HYA1</accession>
<gene>
    <name evidence="3" type="ORF">niasHS_017703</name>
</gene>
<dbReference type="AlphaFoldDB" id="A0ABD2HYA1"/>
<evidence type="ECO:0000256" key="1">
    <source>
        <dbReference type="SAM" id="Coils"/>
    </source>
</evidence>
<comment type="caution">
    <text evidence="3">The sequence shown here is derived from an EMBL/GenBank/DDBJ whole genome shotgun (WGS) entry which is preliminary data.</text>
</comment>
<keyword evidence="4" id="KW-1185">Reference proteome</keyword>
<feature type="region of interest" description="Disordered" evidence="2">
    <location>
        <begin position="1"/>
        <end position="21"/>
    </location>
</feature>
<organism evidence="3 4">
    <name type="scientific">Heterodera schachtii</name>
    <name type="common">Sugarbeet cyst nematode worm</name>
    <name type="synonym">Tylenchus schachtii</name>
    <dbReference type="NCBI Taxonomy" id="97005"/>
    <lineage>
        <taxon>Eukaryota</taxon>
        <taxon>Metazoa</taxon>
        <taxon>Ecdysozoa</taxon>
        <taxon>Nematoda</taxon>
        <taxon>Chromadorea</taxon>
        <taxon>Rhabditida</taxon>
        <taxon>Tylenchina</taxon>
        <taxon>Tylenchomorpha</taxon>
        <taxon>Tylenchoidea</taxon>
        <taxon>Heteroderidae</taxon>
        <taxon>Heteroderinae</taxon>
        <taxon>Heterodera</taxon>
    </lineage>
</organism>
<reference evidence="3 4" key="1">
    <citation type="submission" date="2024-10" db="EMBL/GenBank/DDBJ databases">
        <authorList>
            <person name="Kim D."/>
        </authorList>
    </citation>
    <scope>NUCLEOTIDE SEQUENCE [LARGE SCALE GENOMIC DNA]</scope>
    <source>
        <strain evidence="3">Taebaek</strain>
    </source>
</reference>
<dbReference type="Proteomes" id="UP001620645">
    <property type="component" value="Unassembled WGS sequence"/>
</dbReference>
<sequence length="492" mass="54597">MLSSVRFSSVSLPNRSVPLSSGSKECQTAPLYFASIGTDPIRTPEKATQTESQQFETAEETISIREELVDLIMEELERTEKEEELMDEYERKVAFEEEQKGGGRRVQLRHLSQLELPEMVDDHLVHSSVVLCSVHCGPGNRISLLFGFPQHDIWCSGHLGAQILIVGTRRGQRGRVSTVPLSACPSTAEFARFGELLIVGTHSGELLLFSSESGDLLWSSESSPAMTHSLTVTQLRWAKESDGREQQRELISLSLDGTVRKSRLETDNRLELLQSVNFTLADLPRELRKGTADGGTKLGLIGCGFADEANLLVATETGIILSLDMNGLTLLNTFAIGDSPEGIEQFAVLRPNQSHSVVEWHLPTQIIWRTSADGIIRCCPLRQQKPVPKETEMVPLPHSRENFHICVEHGILLIIGGSERRELIAWEIRRGEKMALPTEREGGDEWKGRTEGVGGRGNTLAVVTAEERGRKRTRTLTLYELALTDDSEVQGK</sequence>
<feature type="coiled-coil region" evidence="1">
    <location>
        <begin position="72"/>
        <end position="99"/>
    </location>
</feature>